<name>A0ABT5XBN3_9EURY</name>
<evidence type="ECO:0000313" key="1">
    <source>
        <dbReference type="EMBL" id="MDF0592102.1"/>
    </source>
</evidence>
<sequence>MAKEGLSRSIIGYKRCWMEIRGEQMGKTVFFEREYKTDISDFSTTEDVDEFLESRLGHKLKVKKFDSNVITTRGGIFEYKEYDINKAFDKSIRR</sequence>
<comment type="caution">
    <text evidence="1">The sequence shown here is derived from an EMBL/GenBank/DDBJ whole genome shotgun (WGS) entry which is preliminary data.</text>
</comment>
<protein>
    <submittedName>
        <fullName evidence="1">Uncharacterized protein</fullName>
    </submittedName>
</protein>
<reference evidence="1 2" key="1">
    <citation type="submission" date="2023-03" db="EMBL/GenBank/DDBJ databases">
        <title>Whole genome sequencing of Methanotrichaceae archaeon M04Ac.</title>
        <authorList>
            <person name="Khomyakova M.A."/>
            <person name="Merkel A.Y."/>
            <person name="Slobodkin A.I."/>
        </authorList>
    </citation>
    <scope>NUCLEOTIDE SEQUENCE [LARGE SCALE GENOMIC DNA]</scope>
    <source>
        <strain evidence="1 2">M04Ac</strain>
    </source>
</reference>
<evidence type="ECO:0000313" key="2">
    <source>
        <dbReference type="Proteomes" id="UP001215956"/>
    </source>
</evidence>
<accession>A0ABT5XBN3</accession>
<dbReference type="Proteomes" id="UP001215956">
    <property type="component" value="Unassembled WGS sequence"/>
</dbReference>
<gene>
    <name evidence="1" type="ORF">P0O24_00675</name>
</gene>
<keyword evidence="2" id="KW-1185">Reference proteome</keyword>
<proteinExistence type="predicted"/>
<dbReference type="EMBL" id="JARFPL010000002">
    <property type="protein sequence ID" value="MDF0592102.1"/>
    <property type="molecule type" value="Genomic_DNA"/>
</dbReference>
<organism evidence="1 2">
    <name type="scientific">Candidatus Methanocrinis alkalitolerans</name>
    <dbReference type="NCBI Taxonomy" id="3033395"/>
    <lineage>
        <taxon>Archaea</taxon>
        <taxon>Methanobacteriati</taxon>
        <taxon>Methanobacteriota</taxon>
        <taxon>Stenosarchaea group</taxon>
        <taxon>Methanomicrobia</taxon>
        <taxon>Methanotrichales</taxon>
        <taxon>Methanotrichaceae</taxon>
        <taxon>Methanocrinis</taxon>
    </lineage>
</organism>